<sequence length="1387" mass="149186">QLGEAAFGRGGERVYVNAGNGNLVLQRRDDFLAAAGLPLDLVRTYNSQGLGGDAGNWRLGYSRRLYGLSGSLNAAGSSIHRVAEDGSDTLYAYDAARGRYVAQRSDDGADDTLQGDAQGWRWTDGATQGQERYDAAGRLLQVLSRDGQAVTLGYDGAGRLASLADASGETLYLDYDAQGRMSQLRSALADGRSLIRTHYGYDAQGRLASVSTDLTPDDNSIADGNAYTTRYVYDGASARLASLQQSDGSRLDFSYVQVGSDYRVRSVSDVRAGQTLTTTFDYDAAGNRTTVTDAANQSTQLDYDNGQLKRVAGGGVEQRYAYDSHARVSDVTDGRGQTTHYDYDAAGNRVNARDAQQRQTTRRYNAQNQLLSETVAGVGAARYVYDASGLHLRFSVSAEGRVVEHRYDSQGRETSRLAYQGAVYPNAGDATGEAELAAWAAQQAPRGIERSDTQYDARGLTALTTRYVTLDGQGQGVADGRQRSTRYVYDPAGNLLQSVDAVSGNKLADYHYDGLNRLTRAEDGNHVATVTVYQDAQRQTQVTLSNGLTTVTSYDTAGRVIGALQQDAGGPLGATRTQYNAQGLPVKQTDANGAVSYLLYDGLGRQIGQIDNEGSVSEWRYNGDGQATATIRYANRVDAAKLGGDPAQLTLASLRPAADPAHDRADYQLYDSLGRLALSIDAEGGVTRHQYDAGGRRIASTRYANRLSAERLAALAQTAGELNPDDAANQPAADAVNDRVSRQFYDADGQRVGSLDGEGYLSETRYDGAGHAIETVRYAARANAGNTLDAIRPAASAQDAHTRAYYDGAGRLIGQVDAEGYLDETVYDSQDRIVQTVRYATRAHAGDSLDARRPAADRNDRKTLRQYDDAGQLIREESQPSGLVASYQYDAQGHLLAVTRQAGSDSRTALKRYDSQGRLIQELSGEGAQALAALGNGASAQQIEAVWSTWGTHHYYNAGGQRTATLRPDGQGGGRRTVYYYDGAGRLSHTLNSLGEVSEIRYNAFGDVIDRHAYATRLSAAQLAQLNGGARNALGTLVSSLQSAGDSDETSQYNRLGQRLAAGDSLNAERERWDYDAFGDAIAHRLRLDANRSSQQRSAYDRRGLATGQTADADTLAIQSQARYDAFGRLTDRLDGNGHLRHTDYDTLGRQIATQDGAHGSQSYVYDAFGRELSHTDALGHTTTTVYDDAAGSVTITQPGGIQTVSQHDAYGETVKLIDALGHATTYQYNRDGQLLSTAAPAGATRSAYDSAGQVLTSTDARGTQTAYQYDAAGRVLSRTVDPAGLKLTTQTSYDAQGRILRQTDPSGRVTETHYDAAGRLQATIVDPAGLALTTRYDYDAQGQKIRVTEAAGTAQAKVTEYEYDGAGRRVRETVDPAGLKLSTRYA</sequence>
<evidence type="ECO:0000313" key="4">
    <source>
        <dbReference type="Proteomes" id="UP000237082"/>
    </source>
</evidence>
<dbReference type="InterPro" id="IPR050708">
    <property type="entry name" value="T6SS_VgrG/RHS"/>
</dbReference>
<dbReference type="NCBIfam" id="TIGR01643">
    <property type="entry name" value="YD_repeat_2x"/>
    <property type="match status" value="10"/>
</dbReference>
<dbReference type="Proteomes" id="UP000237082">
    <property type="component" value="Unassembled WGS sequence"/>
</dbReference>
<dbReference type="Pfam" id="PF25023">
    <property type="entry name" value="TEN_YD-shell"/>
    <property type="match status" value="1"/>
</dbReference>
<dbReference type="InterPro" id="IPR056823">
    <property type="entry name" value="TEN-like_YD-shell"/>
</dbReference>
<dbReference type="InterPro" id="IPR031325">
    <property type="entry name" value="RHS_repeat"/>
</dbReference>
<gene>
    <name evidence="3" type="ORF">C2I19_13650</name>
</gene>
<dbReference type="Gene3D" id="2.180.10.10">
    <property type="entry name" value="RHS repeat-associated core"/>
    <property type="match status" value="6"/>
</dbReference>
<dbReference type="PANTHER" id="PTHR32305">
    <property type="match status" value="1"/>
</dbReference>
<reference evidence="4" key="1">
    <citation type="submission" date="2018-02" db="EMBL/GenBank/DDBJ databases">
        <authorList>
            <person name="O'Hara-Hanley K."/>
            <person name="Soby S."/>
        </authorList>
    </citation>
    <scope>NUCLEOTIDE SEQUENCE [LARGE SCALE GENOMIC DNA]</scope>
    <source>
        <strain evidence="4">MWU14-2602</strain>
    </source>
</reference>
<organism evidence="3 4">
    <name type="scientific">Chromobacterium alticapitis</name>
    <dbReference type="NCBI Taxonomy" id="2073169"/>
    <lineage>
        <taxon>Bacteria</taxon>
        <taxon>Pseudomonadati</taxon>
        <taxon>Pseudomonadota</taxon>
        <taxon>Betaproteobacteria</taxon>
        <taxon>Neisseriales</taxon>
        <taxon>Chromobacteriaceae</taxon>
        <taxon>Chromobacterium</taxon>
    </lineage>
</organism>
<dbReference type="InterPro" id="IPR006530">
    <property type="entry name" value="YD"/>
</dbReference>
<keyword evidence="1" id="KW-0677">Repeat</keyword>
<evidence type="ECO:0000259" key="2">
    <source>
        <dbReference type="Pfam" id="PF25023"/>
    </source>
</evidence>
<evidence type="ECO:0000313" key="3">
    <source>
        <dbReference type="EMBL" id="POZ61434.1"/>
    </source>
</evidence>
<feature type="domain" description="Teneurin-like YD-shell" evidence="2">
    <location>
        <begin position="220"/>
        <end position="338"/>
    </location>
</feature>
<evidence type="ECO:0000256" key="1">
    <source>
        <dbReference type="ARBA" id="ARBA00022737"/>
    </source>
</evidence>
<feature type="non-terminal residue" evidence="3">
    <location>
        <position position="1387"/>
    </location>
</feature>
<dbReference type="PANTHER" id="PTHR32305:SF15">
    <property type="entry name" value="PROTEIN RHSA-RELATED"/>
    <property type="match status" value="1"/>
</dbReference>
<dbReference type="Pfam" id="PF05593">
    <property type="entry name" value="RHS_repeat"/>
    <property type="match status" value="9"/>
</dbReference>
<proteinExistence type="predicted"/>
<dbReference type="EMBL" id="PQWB01000053">
    <property type="protein sequence ID" value="POZ61434.1"/>
    <property type="molecule type" value="Genomic_DNA"/>
</dbReference>
<comment type="caution">
    <text evidence="3">The sequence shown here is derived from an EMBL/GenBank/DDBJ whole genome shotgun (WGS) entry which is preliminary data.</text>
</comment>
<protein>
    <recommendedName>
        <fullName evidence="2">Teneurin-like YD-shell domain-containing protein</fullName>
    </recommendedName>
</protein>
<accession>A0A2S5DEE9</accession>
<feature type="non-terminal residue" evidence="3">
    <location>
        <position position="1"/>
    </location>
</feature>
<dbReference type="RefSeq" id="WP_146056811.1">
    <property type="nucleotide sequence ID" value="NZ_PQWB01000053.1"/>
</dbReference>
<keyword evidence="4" id="KW-1185">Reference proteome</keyword>
<name>A0A2S5DEE9_9NEIS</name>